<evidence type="ECO:0000313" key="3">
    <source>
        <dbReference type="Proteomes" id="UP001239795"/>
    </source>
</evidence>
<organism evidence="2 3">
    <name type="scientific">Colletotrichum melonis</name>
    <dbReference type="NCBI Taxonomy" id="1209925"/>
    <lineage>
        <taxon>Eukaryota</taxon>
        <taxon>Fungi</taxon>
        <taxon>Dikarya</taxon>
        <taxon>Ascomycota</taxon>
        <taxon>Pezizomycotina</taxon>
        <taxon>Sordariomycetes</taxon>
        <taxon>Hypocreomycetidae</taxon>
        <taxon>Glomerellales</taxon>
        <taxon>Glomerellaceae</taxon>
        <taxon>Colletotrichum</taxon>
        <taxon>Colletotrichum acutatum species complex</taxon>
    </lineage>
</organism>
<proteinExistence type="predicted"/>
<name>A0AAI9UM24_9PEZI</name>
<evidence type="ECO:0000313" key="2">
    <source>
        <dbReference type="EMBL" id="KAK1460998.1"/>
    </source>
</evidence>
<gene>
    <name evidence="2" type="ORF">CMEL01_15295</name>
</gene>
<comment type="caution">
    <text evidence="2">The sequence shown here is derived from an EMBL/GenBank/DDBJ whole genome shotgun (WGS) entry which is preliminary data.</text>
</comment>
<keyword evidence="3" id="KW-1185">Reference proteome</keyword>
<dbReference type="EMBL" id="MLGG01000012">
    <property type="protein sequence ID" value="KAK1460998.1"/>
    <property type="molecule type" value="Genomic_DNA"/>
</dbReference>
<accession>A0AAI9UM24</accession>
<reference evidence="2 3" key="1">
    <citation type="submission" date="2016-10" db="EMBL/GenBank/DDBJ databases">
        <title>The genome sequence of Colletotrichum fioriniae PJ7.</title>
        <authorList>
            <person name="Baroncelli R."/>
        </authorList>
    </citation>
    <scope>NUCLEOTIDE SEQUENCE [LARGE SCALE GENOMIC DNA]</scope>
    <source>
        <strain evidence="2">Col 31</strain>
    </source>
</reference>
<feature type="compositionally biased region" description="Basic residues" evidence="1">
    <location>
        <begin position="1"/>
        <end position="19"/>
    </location>
</feature>
<evidence type="ECO:0000256" key="1">
    <source>
        <dbReference type="SAM" id="MobiDB-lite"/>
    </source>
</evidence>
<sequence length="78" mass="8708">MGHHKSSSSKGHGGSHGKSHGSSSGGKKQYIEYQVWYCDYCEQGPYNPHIDAFCTNPNCGHQRCRRCPVTTVTQRVDH</sequence>
<feature type="region of interest" description="Disordered" evidence="1">
    <location>
        <begin position="1"/>
        <end position="26"/>
    </location>
</feature>
<protein>
    <submittedName>
        <fullName evidence="2">Uncharacterized protein</fullName>
    </submittedName>
</protein>
<dbReference type="Proteomes" id="UP001239795">
    <property type="component" value="Unassembled WGS sequence"/>
</dbReference>
<dbReference type="AlphaFoldDB" id="A0AAI9UM24"/>